<proteinExistence type="predicted"/>
<organism evidence="1 2">
    <name type="scientific">Caenorhabditis auriculariae</name>
    <dbReference type="NCBI Taxonomy" id="2777116"/>
    <lineage>
        <taxon>Eukaryota</taxon>
        <taxon>Metazoa</taxon>
        <taxon>Ecdysozoa</taxon>
        <taxon>Nematoda</taxon>
        <taxon>Chromadorea</taxon>
        <taxon>Rhabditida</taxon>
        <taxon>Rhabditina</taxon>
        <taxon>Rhabditomorpha</taxon>
        <taxon>Rhabditoidea</taxon>
        <taxon>Rhabditidae</taxon>
        <taxon>Peloderinae</taxon>
        <taxon>Caenorhabditis</taxon>
    </lineage>
</organism>
<dbReference type="EMBL" id="CAJGYM010000075">
    <property type="protein sequence ID" value="CAD6196582.1"/>
    <property type="molecule type" value="Genomic_DNA"/>
</dbReference>
<keyword evidence="2" id="KW-1185">Reference proteome</keyword>
<accession>A0A8S1HMP0</accession>
<evidence type="ECO:0000313" key="2">
    <source>
        <dbReference type="Proteomes" id="UP000835052"/>
    </source>
</evidence>
<sequence length="248" mass="29134">MTELEPYKPICLDHQWHEIEHACRNYYNSSSRCDLSAEEDKQLLKELQTCCEDEENCWPREMDEYCCQEEPCNNHKCKIPMPAKGTSVVSEAILKKMLQQEEEREGDGIFSKKILTRKQKKLIVKLHNFLNTKNSTVVREIINDLTLIIYNNEVIRPPITLTSFLDLSTVKEHRIHFLIDVVEQLSEEWHAAVDFTGFMCTSLPTCSELQATFRWNIKKKDYFVSKFKNNKSNVKPSIDEYPYWAGEE</sequence>
<evidence type="ECO:0000313" key="1">
    <source>
        <dbReference type="EMBL" id="CAD6196582.1"/>
    </source>
</evidence>
<protein>
    <submittedName>
        <fullName evidence="1">Uncharacterized protein</fullName>
    </submittedName>
</protein>
<name>A0A8S1HMP0_9PELO</name>
<reference evidence="1" key="1">
    <citation type="submission" date="2020-10" db="EMBL/GenBank/DDBJ databases">
        <authorList>
            <person name="Kikuchi T."/>
        </authorList>
    </citation>
    <scope>NUCLEOTIDE SEQUENCE</scope>
    <source>
        <strain evidence="1">NKZ352</strain>
    </source>
</reference>
<dbReference type="AlphaFoldDB" id="A0A8S1HMP0"/>
<gene>
    <name evidence="1" type="ORF">CAUJ_LOCUS12496</name>
</gene>
<dbReference type="Proteomes" id="UP000835052">
    <property type="component" value="Unassembled WGS sequence"/>
</dbReference>
<comment type="caution">
    <text evidence="1">The sequence shown here is derived from an EMBL/GenBank/DDBJ whole genome shotgun (WGS) entry which is preliminary data.</text>
</comment>